<dbReference type="PANTHER" id="PTHR24276">
    <property type="entry name" value="POLYSERASE-RELATED"/>
    <property type="match status" value="1"/>
</dbReference>
<dbReference type="Pfam" id="PF00089">
    <property type="entry name" value="Trypsin"/>
    <property type="match status" value="1"/>
</dbReference>
<feature type="domain" description="Peptidase S1" evidence="6">
    <location>
        <begin position="45"/>
        <end position="92"/>
    </location>
</feature>
<dbReference type="InterPro" id="IPR009003">
    <property type="entry name" value="Peptidase_S1_PA"/>
</dbReference>
<sequence length="92" mass="10034">MRSSLVISLVCSVLVNSLPVEDWSDLDYPNIYVEPQGDAPSESRIIGGSEATPNSHPYQVALFIQFPQGRSFCGGSIISENYILTAAHCMDK</sequence>
<dbReference type="EMBL" id="JAACXV010011852">
    <property type="protein sequence ID" value="KAF7274910.1"/>
    <property type="molecule type" value="Genomic_DNA"/>
</dbReference>
<dbReference type="InterPro" id="IPR001254">
    <property type="entry name" value="Trypsin_dom"/>
</dbReference>
<dbReference type="PROSITE" id="PS00134">
    <property type="entry name" value="TRYPSIN_HIS"/>
    <property type="match status" value="1"/>
</dbReference>
<keyword evidence="5" id="KW-0732">Signal</keyword>
<dbReference type="OrthoDB" id="6352591at2759"/>
<dbReference type="InterPro" id="IPR018114">
    <property type="entry name" value="TRYPSIN_HIS"/>
</dbReference>
<keyword evidence="1" id="KW-0645">Protease</keyword>
<evidence type="ECO:0000256" key="4">
    <source>
        <dbReference type="ARBA" id="ARBA00023157"/>
    </source>
</evidence>
<reference evidence="7" key="1">
    <citation type="submission" date="2020-08" db="EMBL/GenBank/DDBJ databases">
        <title>Genome sequencing and assembly of the red palm weevil Rhynchophorus ferrugineus.</title>
        <authorList>
            <person name="Dias G.B."/>
            <person name="Bergman C.M."/>
            <person name="Manee M."/>
        </authorList>
    </citation>
    <scope>NUCLEOTIDE SEQUENCE</scope>
    <source>
        <strain evidence="7">AA-2017</strain>
        <tissue evidence="7">Whole larva</tissue>
    </source>
</reference>
<dbReference type="AlphaFoldDB" id="A0A834I5J1"/>
<dbReference type="InterPro" id="IPR043504">
    <property type="entry name" value="Peptidase_S1_PA_chymotrypsin"/>
</dbReference>
<feature type="signal peptide" evidence="5">
    <location>
        <begin position="1"/>
        <end position="17"/>
    </location>
</feature>
<evidence type="ECO:0000256" key="3">
    <source>
        <dbReference type="ARBA" id="ARBA00022825"/>
    </source>
</evidence>
<evidence type="ECO:0000259" key="6">
    <source>
        <dbReference type="PROSITE" id="PS50240"/>
    </source>
</evidence>
<dbReference type="GO" id="GO:0004252">
    <property type="term" value="F:serine-type endopeptidase activity"/>
    <property type="evidence" value="ECO:0007669"/>
    <property type="project" value="InterPro"/>
</dbReference>
<name>A0A834I5J1_RHYFE</name>
<dbReference type="InterPro" id="IPR050430">
    <property type="entry name" value="Peptidase_S1"/>
</dbReference>
<dbReference type="GO" id="GO:0006508">
    <property type="term" value="P:proteolysis"/>
    <property type="evidence" value="ECO:0007669"/>
    <property type="project" value="UniProtKB-KW"/>
</dbReference>
<dbReference type="Proteomes" id="UP000625711">
    <property type="component" value="Unassembled WGS sequence"/>
</dbReference>
<accession>A0A834I5J1</accession>
<dbReference type="Gene3D" id="2.40.10.10">
    <property type="entry name" value="Trypsin-like serine proteases"/>
    <property type="match status" value="1"/>
</dbReference>
<evidence type="ECO:0000313" key="8">
    <source>
        <dbReference type="Proteomes" id="UP000625711"/>
    </source>
</evidence>
<comment type="caution">
    <text evidence="7">The sequence shown here is derived from an EMBL/GenBank/DDBJ whole genome shotgun (WGS) entry which is preliminary data.</text>
</comment>
<dbReference type="SUPFAM" id="SSF50494">
    <property type="entry name" value="Trypsin-like serine proteases"/>
    <property type="match status" value="1"/>
</dbReference>
<keyword evidence="4" id="KW-1015">Disulfide bond</keyword>
<evidence type="ECO:0000256" key="2">
    <source>
        <dbReference type="ARBA" id="ARBA00022801"/>
    </source>
</evidence>
<proteinExistence type="predicted"/>
<dbReference type="PROSITE" id="PS50240">
    <property type="entry name" value="TRYPSIN_DOM"/>
    <property type="match status" value="1"/>
</dbReference>
<evidence type="ECO:0000256" key="1">
    <source>
        <dbReference type="ARBA" id="ARBA00022670"/>
    </source>
</evidence>
<protein>
    <recommendedName>
        <fullName evidence="6">Peptidase S1 domain-containing protein</fullName>
    </recommendedName>
</protein>
<keyword evidence="8" id="KW-1185">Reference proteome</keyword>
<keyword evidence="3" id="KW-0720">Serine protease</keyword>
<gene>
    <name evidence="7" type="ORF">GWI33_012427</name>
</gene>
<evidence type="ECO:0000313" key="7">
    <source>
        <dbReference type="EMBL" id="KAF7274910.1"/>
    </source>
</evidence>
<organism evidence="7 8">
    <name type="scientific">Rhynchophorus ferrugineus</name>
    <name type="common">Red palm weevil</name>
    <name type="synonym">Curculio ferrugineus</name>
    <dbReference type="NCBI Taxonomy" id="354439"/>
    <lineage>
        <taxon>Eukaryota</taxon>
        <taxon>Metazoa</taxon>
        <taxon>Ecdysozoa</taxon>
        <taxon>Arthropoda</taxon>
        <taxon>Hexapoda</taxon>
        <taxon>Insecta</taxon>
        <taxon>Pterygota</taxon>
        <taxon>Neoptera</taxon>
        <taxon>Endopterygota</taxon>
        <taxon>Coleoptera</taxon>
        <taxon>Polyphaga</taxon>
        <taxon>Cucujiformia</taxon>
        <taxon>Curculionidae</taxon>
        <taxon>Dryophthorinae</taxon>
        <taxon>Rhynchophorus</taxon>
    </lineage>
</organism>
<keyword evidence="2" id="KW-0378">Hydrolase</keyword>
<dbReference type="PANTHER" id="PTHR24276:SF91">
    <property type="entry name" value="AT26814P-RELATED"/>
    <property type="match status" value="1"/>
</dbReference>
<evidence type="ECO:0000256" key="5">
    <source>
        <dbReference type="SAM" id="SignalP"/>
    </source>
</evidence>
<feature type="chain" id="PRO_5033023134" description="Peptidase S1 domain-containing protein" evidence="5">
    <location>
        <begin position="18"/>
        <end position="92"/>
    </location>
</feature>